<evidence type="ECO:0000256" key="2">
    <source>
        <dbReference type="ARBA" id="ARBA00023125"/>
    </source>
</evidence>
<evidence type="ECO:0000259" key="6">
    <source>
        <dbReference type="PROSITE" id="PS51005"/>
    </source>
</evidence>
<name>A0A7J6X1A2_THATH</name>
<gene>
    <name evidence="7" type="ORF">FRX31_007855</name>
</gene>
<dbReference type="OrthoDB" id="692749at2759"/>
<dbReference type="Proteomes" id="UP000554482">
    <property type="component" value="Unassembled WGS sequence"/>
</dbReference>
<dbReference type="AlphaFoldDB" id="A0A7J6X1A2"/>
<feature type="non-terminal residue" evidence="7">
    <location>
        <position position="1"/>
    </location>
</feature>
<dbReference type="EMBL" id="JABWDY010007938">
    <property type="protein sequence ID" value="KAF5202558.1"/>
    <property type="molecule type" value="Genomic_DNA"/>
</dbReference>
<sequence length="184" mass="22065">MNRKKLTADHDWNFAPTEVELMRYLNRKLQDPKYSNQAITEANIHEHHPKELIEQYQRTGENCLFFFCPKDLSKYQLRTGRVAKGGFWHGNATEKKARNSSKGLKKSFTFKEGDRNKNTVTEWKMVEFRNADCKEVKAYVLRKIYQKEVQKRKIEEDESEIQEQPRKEEEDERSPKKKRHMILN</sequence>
<dbReference type="PANTHER" id="PTHR31719">
    <property type="entry name" value="NAC TRANSCRIPTION FACTOR 56"/>
    <property type="match status" value="1"/>
</dbReference>
<evidence type="ECO:0000313" key="7">
    <source>
        <dbReference type="EMBL" id="KAF5202558.1"/>
    </source>
</evidence>
<evidence type="ECO:0000256" key="1">
    <source>
        <dbReference type="ARBA" id="ARBA00023015"/>
    </source>
</evidence>
<dbReference type="PROSITE" id="PS51005">
    <property type="entry name" value="NAC"/>
    <property type="match status" value="1"/>
</dbReference>
<comment type="caution">
    <text evidence="7">The sequence shown here is derived from an EMBL/GenBank/DDBJ whole genome shotgun (WGS) entry which is preliminary data.</text>
</comment>
<organism evidence="7 8">
    <name type="scientific">Thalictrum thalictroides</name>
    <name type="common">Rue-anemone</name>
    <name type="synonym">Anemone thalictroides</name>
    <dbReference type="NCBI Taxonomy" id="46969"/>
    <lineage>
        <taxon>Eukaryota</taxon>
        <taxon>Viridiplantae</taxon>
        <taxon>Streptophyta</taxon>
        <taxon>Embryophyta</taxon>
        <taxon>Tracheophyta</taxon>
        <taxon>Spermatophyta</taxon>
        <taxon>Magnoliopsida</taxon>
        <taxon>Ranunculales</taxon>
        <taxon>Ranunculaceae</taxon>
        <taxon>Thalictroideae</taxon>
        <taxon>Thalictrum</taxon>
    </lineage>
</organism>
<keyword evidence="8" id="KW-1185">Reference proteome</keyword>
<reference evidence="7 8" key="1">
    <citation type="submission" date="2020-06" db="EMBL/GenBank/DDBJ databases">
        <title>Transcriptomic and genomic resources for Thalictrum thalictroides and T. hernandezii: Facilitating candidate gene discovery in an emerging model plant lineage.</title>
        <authorList>
            <person name="Arias T."/>
            <person name="Riano-Pachon D.M."/>
            <person name="Di Stilio V.S."/>
        </authorList>
    </citation>
    <scope>NUCLEOTIDE SEQUENCE [LARGE SCALE GENOMIC DNA]</scope>
    <source>
        <strain evidence="8">cv. WT478/WT964</strain>
        <tissue evidence="7">Leaves</tissue>
    </source>
</reference>
<evidence type="ECO:0000256" key="3">
    <source>
        <dbReference type="ARBA" id="ARBA00023163"/>
    </source>
</evidence>
<keyword evidence="1" id="KW-0805">Transcription regulation</keyword>
<feature type="region of interest" description="Disordered" evidence="5">
    <location>
        <begin position="150"/>
        <end position="184"/>
    </location>
</feature>
<feature type="compositionally biased region" description="Basic residues" evidence="5">
    <location>
        <begin position="175"/>
        <end position="184"/>
    </location>
</feature>
<evidence type="ECO:0000256" key="5">
    <source>
        <dbReference type="SAM" id="MobiDB-lite"/>
    </source>
</evidence>
<dbReference type="InterPro" id="IPR036093">
    <property type="entry name" value="NAC_dom_sf"/>
</dbReference>
<dbReference type="GO" id="GO:0006355">
    <property type="term" value="P:regulation of DNA-templated transcription"/>
    <property type="evidence" value="ECO:0007669"/>
    <property type="project" value="InterPro"/>
</dbReference>
<feature type="domain" description="NAC" evidence="6">
    <location>
        <begin position="8"/>
        <end position="147"/>
    </location>
</feature>
<protein>
    <recommendedName>
        <fullName evidence="6">NAC domain-containing protein</fullName>
    </recommendedName>
</protein>
<keyword evidence="4" id="KW-0539">Nucleus</keyword>
<dbReference type="Pfam" id="PF02365">
    <property type="entry name" value="NAM"/>
    <property type="match status" value="1"/>
</dbReference>
<dbReference type="PANTHER" id="PTHR31719:SF94">
    <property type="entry name" value="PROTEIN ATAF2"/>
    <property type="match status" value="1"/>
</dbReference>
<dbReference type="SUPFAM" id="SSF101941">
    <property type="entry name" value="NAC domain"/>
    <property type="match status" value="1"/>
</dbReference>
<accession>A0A7J6X1A2</accession>
<evidence type="ECO:0000256" key="4">
    <source>
        <dbReference type="ARBA" id="ARBA00023242"/>
    </source>
</evidence>
<dbReference type="GO" id="GO:0003677">
    <property type="term" value="F:DNA binding"/>
    <property type="evidence" value="ECO:0007669"/>
    <property type="project" value="UniProtKB-KW"/>
</dbReference>
<keyword evidence="3" id="KW-0804">Transcription</keyword>
<keyword evidence="2" id="KW-0238">DNA-binding</keyword>
<evidence type="ECO:0000313" key="8">
    <source>
        <dbReference type="Proteomes" id="UP000554482"/>
    </source>
</evidence>
<dbReference type="Gene3D" id="2.170.150.80">
    <property type="entry name" value="NAC domain"/>
    <property type="match status" value="1"/>
</dbReference>
<proteinExistence type="predicted"/>
<dbReference type="InterPro" id="IPR003441">
    <property type="entry name" value="NAC-dom"/>
</dbReference>